<keyword evidence="1" id="KW-0472">Membrane</keyword>
<organism evidence="2 3">
    <name type="scientific">Operophtera brumata</name>
    <name type="common">Winter moth</name>
    <name type="synonym">Phalaena brumata</name>
    <dbReference type="NCBI Taxonomy" id="104452"/>
    <lineage>
        <taxon>Eukaryota</taxon>
        <taxon>Metazoa</taxon>
        <taxon>Ecdysozoa</taxon>
        <taxon>Arthropoda</taxon>
        <taxon>Hexapoda</taxon>
        <taxon>Insecta</taxon>
        <taxon>Pterygota</taxon>
        <taxon>Neoptera</taxon>
        <taxon>Endopterygota</taxon>
        <taxon>Lepidoptera</taxon>
        <taxon>Glossata</taxon>
        <taxon>Ditrysia</taxon>
        <taxon>Geometroidea</taxon>
        <taxon>Geometridae</taxon>
        <taxon>Larentiinae</taxon>
        <taxon>Operophtera</taxon>
    </lineage>
</organism>
<evidence type="ECO:0000256" key="1">
    <source>
        <dbReference type="SAM" id="Phobius"/>
    </source>
</evidence>
<sequence>MGVPMVKNCCFCATLHTGTLIIGYVYTVWALLELTVYSLLVTLAPLGKDGTVSTHKFALYVTAADSGEMLEVESVVICAHLVRSFISVYCIVVVHSRHKQIMYEEDQERFQHSARLYQAVKTSDQADHAL</sequence>
<dbReference type="AlphaFoldDB" id="A0A0L7LH61"/>
<keyword evidence="1" id="KW-1133">Transmembrane helix</keyword>
<comment type="caution">
    <text evidence="2">The sequence shown here is derived from an EMBL/GenBank/DDBJ whole genome shotgun (WGS) entry which is preliminary data.</text>
</comment>
<evidence type="ECO:0000313" key="2">
    <source>
        <dbReference type="EMBL" id="KOB74908.1"/>
    </source>
</evidence>
<dbReference type="Proteomes" id="UP000037510">
    <property type="component" value="Unassembled WGS sequence"/>
</dbReference>
<keyword evidence="1" id="KW-0812">Transmembrane</keyword>
<feature type="transmembrane region" description="Helical" evidence="1">
    <location>
        <begin position="12"/>
        <end position="32"/>
    </location>
</feature>
<name>A0A0L7LH61_OPEBR</name>
<reference evidence="2 3" key="1">
    <citation type="journal article" date="2015" name="Genome Biol. Evol.">
        <title>The genome of winter moth (Operophtera brumata) provides a genomic perspective on sexual dimorphism and phenology.</title>
        <authorList>
            <person name="Derks M.F."/>
            <person name="Smit S."/>
            <person name="Salis L."/>
            <person name="Schijlen E."/>
            <person name="Bossers A."/>
            <person name="Mateman C."/>
            <person name="Pijl A.S."/>
            <person name="de Ridder D."/>
            <person name="Groenen M.A."/>
            <person name="Visser M.E."/>
            <person name="Megens H.J."/>
        </authorList>
    </citation>
    <scope>NUCLEOTIDE SEQUENCE [LARGE SCALE GENOMIC DNA]</scope>
    <source>
        <strain evidence="2">WM2013NL</strain>
        <tissue evidence="2">Head and thorax</tissue>
    </source>
</reference>
<protein>
    <submittedName>
        <fullName evidence="2">Putative conserved plasma membrane protein</fullName>
    </submittedName>
</protein>
<gene>
    <name evidence="2" type="ORF">OBRU01_08629</name>
</gene>
<accession>A0A0L7LH61</accession>
<evidence type="ECO:0000313" key="3">
    <source>
        <dbReference type="Proteomes" id="UP000037510"/>
    </source>
</evidence>
<feature type="transmembrane region" description="Helical" evidence="1">
    <location>
        <begin position="74"/>
        <end position="94"/>
    </location>
</feature>
<dbReference type="EMBL" id="JTDY01001089">
    <property type="protein sequence ID" value="KOB74908.1"/>
    <property type="molecule type" value="Genomic_DNA"/>
</dbReference>
<proteinExistence type="predicted"/>
<keyword evidence="3" id="KW-1185">Reference proteome</keyword>